<keyword evidence="4" id="KW-1185">Reference proteome</keyword>
<comment type="caution">
    <text evidence="2">The sequence shown here is derived from an EMBL/GenBank/DDBJ whole genome shotgun (WGS) entry which is preliminary data.</text>
</comment>
<evidence type="ECO:0000256" key="1">
    <source>
        <dbReference type="SAM" id="SignalP"/>
    </source>
</evidence>
<keyword evidence="1" id="KW-0732">Signal</keyword>
<dbReference type="Proteomes" id="UP001642409">
    <property type="component" value="Unassembled WGS sequence"/>
</dbReference>
<name>A0AA86P1B4_9EUKA</name>
<organism evidence="2">
    <name type="scientific">Hexamita inflata</name>
    <dbReference type="NCBI Taxonomy" id="28002"/>
    <lineage>
        <taxon>Eukaryota</taxon>
        <taxon>Metamonada</taxon>
        <taxon>Diplomonadida</taxon>
        <taxon>Hexamitidae</taxon>
        <taxon>Hexamitinae</taxon>
        <taxon>Hexamita</taxon>
    </lineage>
</organism>
<proteinExistence type="predicted"/>
<evidence type="ECO:0000313" key="4">
    <source>
        <dbReference type="Proteomes" id="UP001642409"/>
    </source>
</evidence>
<reference evidence="3 4" key="2">
    <citation type="submission" date="2024-07" db="EMBL/GenBank/DDBJ databases">
        <authorList>
            <person name="Akdeniz Z."/>
        </authorList>
    </citation>
    <scope>NUCLEOTIDE SEQUENCE [LARGE SCALE GENOMIC DNA]</scope>
</reference>
<gene>
    <name evidence="2" type="ORF">HINF_LOCUS18402</name>
    <name evidence="3" type="ORF">HINF_LOCUS3037</name>
</gene>
<feature type="chain" id="PRO_5041662987" evidence="1">
    <location>
        <begin position="30"/>
        <end position="107"/>
    </location>
</feature>
<sequence>MMKETPRSGKRRVLKTWLLFLFIPRNIIQYYYDRKIKCQNTCQLNTCSKRETFFIFQNSKPAGGTAELSDGKSYYVGIYLYDNFDPDLRRECVSETMLFCLKGQGKE</sequence>
<dbReference type="AlphaFoldDB" id="A0AA86P1B4"/>
<dbReference type="EMBL" id="CATOUU010000464">
    <property type="protein sequence ID" value="CAI9930757.1"/>
    <property type="molecule type" value="Genomic_DNA"/>
</dbReference>
<dbReference type="EMBL" id="CAXDID020000005">
    <property type="protein sequence ID" value="CAL5974806.1"/>
    <property type="molecule type" value="Genomic_DNA"/>
</dbReference>
<evidence type="ECO:0000313" key="3">
    <source>
        <dbReference type="EMBL" id="CAL5974806.1"/>
    </source>
</evidence>
<feature type="signal peptide" evidence="1">
    <location>
        <begin position="1"/>
        <end position="29"/>
    </location>
</feature>
<evidence type="ECO:0000313" key="2">
    <source>
        <dbReference type="EMBL" id="CAI9930757.1"/>
    </source>
</evidence>
<accession>A0AA86P1B4</accession>
<protein>
    <submittedName>
        <fullName evidence="3">Hypothetical_protein</fullName>
    </submittedName>
</protein>
<reference evidence="2" key="1">
    <citation type="submission" date="2023-06" db="EMBL/GenBank/DDBJ databases">
        <authorList>
            <person name="Kurt Z."/>
        </authorList>
    </citation>
    <scope>NUCLEOTIDE SEQUENCE</scope>
</reference>